<dbReference type="OrthoDB" id="5102110at2"/>
<sequence length="385" mass="41498">MATRPASRLGQLIEDYKRVHSASDTGLADRIGITRQTLVQWRNGELRTLPTQANLRSAATQLGCPYRTVLDAALYDTGYLTPPLALEPRAYADVFAEAVAILTEATRLTNQRVRRTATGGWEPDPDAPPDRIDWAAFVTEALAGATANAGGIDNVLAGRPGSWEAAVVRDVLNAAVGQDEWDLWRYRTEPVDIILKPEQILYDVGDLEHMAAYDDAEQELSRREEEISRSVPIKPGGLDWVNDPVQVAEFHAAIRAEAENPTPPTPEEQAIDDALAAVQALRDRLQAQQRAELADYGQALVAAVTEHLADLNLPVPVSVTVDLDAQLDALHGGGTPVIGEVTGAIDVAIADAIMTTPTPSALPGTPLERAEAALSRDQDAPRNPE</sequence>
<accession>A0A1X1YY81</accession>
<evidence type="ECO:0000313" key="4">
    <source>
        <dbReference type="Proteomes" id="UP000193781"/>
    </source>
</evidence>
<dbReference type="InterPro" id="IPR001387">
    <property type="entry name" value="Cro/C1-type_HTH"/>
</dbReference>
<dbReference type="Gene3D" id="1.10.260.40">
    <property type="entry name" value="lambda repressor-like DNA-binding domains"/>
    <property type="match status" value="1"/>
</dbReference>
<evidence type="ECO:0000313" key="3">
    <source>
        <dbReference type="EMBL" id="ORW16059.1"/>
    </source>
</evidence>
<proteinExistence type="predicted"/>
<dbReference type="SUPFAM" id="SSF47413">
    <property type="entry name" value="lambda repressor-like DNA-binding domains"/>
    <property type="match status" value="1"/>
</dbReference>
<dbReference type="Pfam" id="PF01381">
    <property type="entry name" value="HTH_3"/>
    <property type="match status" value="1"/>
</dbReference>
<dbReference type="InterPro" id="IPR010982">
    <property type="entry name" value="Lambda_DNA-bd_dom_sf"/>
</dbReference>
<feature type="domain" description="HTH cro/C1-type" evidence="2">
    <location>
        <begin position="27"/>
        <end position="66"/>
    </location>
</feature>
<dbReference type="RefSeq" id="WP_085165198.1">
    <property type="nucleotide sequence ID" value="NZ_JACKSS010000021.1"/>
</dbReference>
<comment type="caution">
    <text evidence="3">The sequence shown here is derived from an EMBL/GenBank/DDBJ whole genome shotgun (WGS) entry which is preliminary data.</text>
</comment>
<evidence type="ECO:0000259" key="2">
    <source>
        <dbReference type="Pfam" id="PF01381"/>
    </source>
</evidence>
<dbReference type="EMBL" id="LQPH01000164">
    <property type="protein sequence ID" value="ORW16059.1"/>
    <property type="molecule type" value="Genomic_DNA"/>
</dbReference>
<dbReference type="GO" id="GO:0003677">
    <property type="term" value="F:DNA binding"/>
    <property type="evidence" value="ECO:0007669"/>
    <property type="project" value="InterPro"/>
</dbReference>
<reference evidence="3 4" key="1">
    <citation type="submission" date="2016-01" db="EMBL/GenBank/DDBJ databases">
        <title>The new phylogeny of the genus Mycobacterium.</title>
        <authorList>
            <person name="Tarcisio F."/>
            <person name="Conor M."/>
            <person name="Antonella G."/>
            <person name="Elisabetta G."/>
            <person name="Giulia F.S."/>
            <person name="Sara T."/>
            <person name="Anna F."/>
            <person name="Clotilde B."/>
            <person name="Roberto B."/>
            <person name="Veronica D.S."/>
            <person name="Fabio R."/>
            <person name="Monica P."/>
            <person name="Olivier J."/>
            <person name="Enrico T."/>
            <person name="Nicola S."/>
        </authorList>
    </citation>
    <scope>NUCLEOTIDE SEQUENCE [LARGE SCALE GENOMIC DNA]</scope>
    <source>
        <strain evidence="3 4">DSM 44803</strain>
    </source>
</reference>
<evidence type="ECO:0000256" key="1">
    <source>
        <dbReference type="SAM" id="MobiDB-lite"/>
    </source>
</evidence>
<protein>
    <recommendedName>
        <fullName evidence="2">HTH cro/C1-type domain-containing protein</fullName>
    </recommendedName>
</protein>
<keyword evidence="4" id="KW-1185">Reference proteome</keyword>
<dbReference type="Proteomes" id="UP000193781">
    <property type="component" value="Unassembled WGS sequence"/>
</dbReference>
<name>A0A1X1YY81_9MYCO</name>
<organism evidence="3 4">
    <name type="scientific">Mycobacterium nebraskense</name>
    <dbReference type="NCBI Taxonomy" id="244292"/>
    <lineage>
        <taxon>Bacteria</taxon>
        <taxon>Bacillati</taxon>
        <taxon>Actinomycetota</taxon>
        <taxon>Actinomycetes</taxon>
        <taxon>Mycobacteriales</taxon>
        <taxon>Mycobacteriaceae</taxon>
        <taxon>Mycobacterium</taxon>
    </lineage>
</organism>
<gene>
    <name evidence="3" type="ORF">AWC17_15035</name>
</gene>
<dbReference type="AlphaFoldDB" id="A0A1X1YY81"/>
<feature type="compositionally biased region" description="Basic and acidic residues" evidence="1">
    <location>
        <begin position="368"/>
        <end position="385"/>
    </location>
</feature>
<feature type="region of interest" description="Disordered" evidence="1">
    <location>
        <begin position="356"/>
        <end position="385"/>
    </location>
</feature>
<dbReference type="CDD" id="cd00093">
    <property type="entry name" value="HTH_XRE"/>
    <property type="match status" value="1"/>
</dbReference>